<dbReference type="AlphaFoldDB" id="A0A9J6H7G8"/>
<keyword evidence="3" id="KW-1185">Reference proteome</keyword>
<evidence type="ECO:0000256" key="1">
    <source>
        <dbReference type="ARBA" id="ARBA00022737"/>
    </source>
</evidence>
<reference evidence="2 3" key="1">
    <citation type="journal article" date="2020" name="Cell">
        <title>Large-Scale Comparative Analyses of Tick Genomes Elucidate Their Genetic Diversity and Vector Capacities.</title>
        <authorList>
            <consortium name="Tick Genome and Microbiome Consortium (TIGMIC)"/>
            <person name="Jia N."/>
            <person name="Wang J."/>
            <person name="Shi W."/>
            <person name="Du L."/>
            <person name="Sun Y."/>
            <person name="Zhan W."/>
            <person name="Jiang J.F."/>
            <person name="Wang Q."/>
            <person name="Zhang B."/>
            <person name="Ji P."/>
            <person name="Bell-Sakyi L."/>
            <person name="Cui X.M."/>
            <person name="Yuan T.T."/>
            <person name="Jiang B.G."/>
            <person name="Yang W.F."/>
            <person name="Lam T.T."/>
            <person name="Chang Q.C."/>
            <person name="Ding S.J."/>
            <person name="Wang X.J."/>
            <person name="Zhu J.G."/>
            <person name="Ruan X.D."/>
            <person name="Zhao L."/>
            <person name="Wei J.T."/>
            <person name="Ye R.Z."/>
            <person name="Que T.C."/>
            <person name="Du C.H."/>
            <person name="Zhou Y.H."/>
            <person name="Cheng J.X."/>
            <person name="Dai P.F."/>
            <person name="Guo W.B."/>
            <person name="Han X.H."/>
            <person name="Huang E.J."/>
            <person name="Li L.F."/>
            <person name="Wei W."/>
            <person name="Gao Y.C."/>
            <person name="Liu J.Z."/>
            <person name="Shao H.Z."/>
            <person name="Wang X."/>
            <person name="Wang C.C."/>
            <person name="Yang T.C."/>
            <person name="Huo Q.B."/>
            <person name="Li W."/>
            <person name="Chen H.Y."/>
            <person name="Chen S.E."/>
            <person name="Zhou L.G."/>
            <person name="Ni X.B."/>
            <person name="Tian J.H."/>
            <person name="Sheng Y."/>
            <person name="Liu T."/>
            <person name="Pan Y.S."/>
            <person name="Xia L.Y."/>
            <person name="Li J."/>
            <person name="Zhao F."/>
            <person name="Cao W.C."/>
        </authorList>
    </citation>
    <scope>NUCLEOTIDE SEQUENCE [LARGE SCALE GENOMIC DNA]</scope>
    <source>
        <strain evidence="2">HaeL-2018</strain>
    </source>
</reference>
<dbReference type="InterPro" id="IPR032675">
    <property type="entry name" value="LRR_dom_sf"/>
</dbReference>
<gene>
    <name evidence="2" type="ORF">HPB48_023631</name>
</gene>
<organism evidence="2 3">
    <name type="scientific">Haemaphysalis longicornis</name>
    <name type="common">Bush tick</name>
    <dbReference type="NCBI Taxonomy" id="44386"/>
    <lineage>
        <taxon>Eukaryota</taxon>
        <taxon>Metazoa</taxon>
        <taxon>Ecdysozoa</taxon>
        <taxon>Arthropoda</taxon>
        <taxon>Chelicerata</taxon>
        <taxon>Arachnida</taxon>
        <taxon>Acari</taxon>
        <taxon>Parasitiformes</taxon>
        <taxon>Ixodida</taxon>
        <taxon>Ixodoidea</taxon>
        <taxon>Ixodidae</taxon>
        <taxon>Haemaphysalinae</taxon>
        <taxon>Haemaphysalis</taxon>
    </lineage>
</organism>
<accession>A0A9J6H7G8</accession>
<dbReference type="VEuPathDB" id="VectorBase:HLOH_052636"/>
<dbReference type="Proteomes" id="UP000821853">
    <property type="component" value="Unassembled WGS sequence"/>
</dbReference>
<dbReference type="PANTHER" id="PTHR24111">
    <property type="entry name" value="LEUCINE-RICH REPEAT-CONTAINING PROTEIN 34"/>
    <property type="match status" value="1"/>
</dbReference>
<evidence type="ECO:0000313" key="3">
    <source>
        <dbReference type="Proteomes" id="UP000821853"/>
    </source>
</evidence>
<evidence type="ECO:0000313" key="2">
    <source>
        <dbReference type="EMBL" id="KAH9382994.1"/>
    </source>
</evidence>
<comment type="caution">
    <text evidence="2">The sequence shown here is derived from an EMBL/GenBank/DDBJ whole genome shotgun (WGS) entry which is preliminary data.</text>
</comment>
<proteinExistence type="predicted"/>
<evidence type="ECO:0008006" key="4">
    <source>
        <dbReference type="Google" id="ProtNLM"/>
    </source>
</evidence>
<sequence>MADTASEQRAVSACTTVTTDTWKGQLDFGRACSGPEHRCWLCTELTPWNQAMHELAFELVEPRPGKLCLRSIRRDDGDIDIHPATLAKASFLVSWLLQHHRCIDKIKIACNVCSGFRKKEAPFPIRLRPASGTDSRRTIRDLEVQSDASSRYSDVVLARHSIYELEDLDAVGGLERLTLELLEVEPAVVAELARLLQRNASSIKSCESLTLSSRWCSHLPSMKPVARLLHSSTALKELSIDPVANVTQISAIAKELETNTSLAKLDLRMAGSQCPLAAVFTALQVNTTLRELSVADFHFSRECEQALSLLLQKNTGLRLLFIRDAYVTDSSLHMLAAALTRNTTLESLHLASKLHIDAIAEICKALLINKTLKKLQFTGFICPQASRADLARQLAQDDCYDRVKLVWTEPDLPGLTAALTSSVAGFEELRLPDICSLSEAGLKQLFDALASNECVRTLSINIRGDPGEKGTALCKMLKVNRSIECLYLAINEDTCSFVEEVFYALAENASITKVVLRMDVVCRLETGTALSYFLAHNKTANKFFVGFQTHLPAKFVDVFSQGMVHNKTIVKFGLLLNSYGINAGFQLYEAVRRNRGALNRAVDFVLSPSLDRRCAEGFELFAGTSCLLKQLKKVSGRTEKEALLAIAAAEHYLLDNFLLITGIVRHSLKCHPAEGTQVDALNKHCWQAIARHLKVADVIS</sequence>
<dbReference type="PANTHER" id="PTHR24111:SF0">
    <property type="entry name" value="LEUCINE-RICH REPEAT-CONTAINING PROTEIN"/>
    <property type="match status" value="1"/>
</dbReference>
<dbReference type="Gene3D" id="3.80.10.10">
    <property type="entry name" value="Ribonuclease Inhibitor"/>
    <property type="match status" value="2"/>
</dbReference>
<protein>
    <recommendedName>
        <fullName evidence="4">Ran gtpase-activating protein</fullName>
    </recommendedName>
</protein>
<dbReference type="EMBL" id="JABSTR010000874">
    <property type="protein sequence ID" value="KAH9382994.1"/>
    <property type="molecule type" value="Genomic_DNA"/>
</dbReference>
<name>A0A9J6H7G8_HAELO</name>
<keyword evidence="1" id="KW-0677">Repeat</keyword>
<dbReference type="OrthoDB" id="6508308at2759"/>
<dbReference type="SUPFAM" id="SSF52047">
    <property type="entry name" value="RNI-like"/>
    <property type="match status" value="1"/>
</dbReference>
<dbReference type="InterPro" id="IPR052201">
    <property type="entry name" value="LRR-containing_regulator"/>
</dbReference>